<feature type="compositionally biased region" description="Gly residues" evidence="5">
    <location>
        <begin position="215"/>
        <end position="224"/>
    </location>
</feature>
<feature type="chain" id="PRO_5043798984" evidence="7">
    <location>
        <begin position="20"/>
        <end position="418"/>
    </location>
</feature>
<feature type="compositionally biased region" description="Low complexity" evidence="5">
    <location>
        <begin position="273"/>
        <end position="282"/>
    </location>
</feature>
<dbReference type="GO" id="GO:0071944">
    <property type="term" value="C:cell periphery"/>
    <property type="evidence" value="ECO:0007669"/>
    <property type="project" value="UniProtKB-ARBA"/>
</dbReference>
<feature type="compositionally biased region" description="Low complexity" evidence="5">
    <location>
        <begin position="193"/>
        <end position="214"/>
    </location>
</feature>
<keyword evidence="4 6" id="KW-0472">Membrane</keyword>
<feature type="signal peptide" evidence="7">
    <location>
        <begin position="1"/>
        <end position="19"/>
    </location>
</feature>
<dbReference type="EMBL" id="MU865962">
    <property type="protein sequence ID" value="KAK4445837.1"/>
    <property type="molecule type" value="Genomic_DNA"/>
</dbReference>
<feature type="region of interest" description="Disordered" evidence="5">
    <location>
        <begin position="267"/>
        <end position="418"/>
    </location>
</feature>
<reference evidence="8" key="2">
    <citation type="submission" date="2023-05" db="EMBL/GenBank/DDBJ databases">
        <authorList>
            <consortium name="Lawrence Berkeley National Laboratory"/>
            <person name="Steindorff A."/>
            <person name="Hensen N."/>
            <person name="Bonometti L."/>
            <person name="Westerberg I."/>
            <person name="Brannstrom I.O."/>
            <person name="Guillou S."/>
            <person name="Cros-Aarteil S."/>
            <person name="Calhoun S."/>
            <person name="Haridas S."/>
            <person name="Kuo A."/>
            <person name="Mondo S."/>
            <person name="Pangilinan J."/>
            <person name="Riley R."/>
            <person name="Labutti K."/>
            <person name="Andreopoulos B."/>
            <person name="Lipzen A."/>
            <person name="Chen C."/>
            <person name="Yanf M."/>
            <person name="Daum C."/>
            <person name="Ng V."/>
            <person name="Clum A."/>
            <person name="Ohm R."/>
            <person name="Martin F."/>
            <person name="Silar P."/>
            <person name="Natvig D."/>
            <person name="Lalanne C."/>
            <person name="Gautier V."/>
            <person name="Ament-Velasquez S.L."/>
            <person name="Kruys A."/>
            <person name="Hutchinson M.I."/>
            <person name="Powell A.J."/>
            <person name="Barry K."/>
            <person name="Miller A.N."/>
            <person name="Grigoriev I.V."/>
            <person name="Debuchy R."/>
            <person name="Gladieux P."/>
            <person name="Thoren M.H."/>
            <person name="Johannesson H."/>
        </authorList>
    </citation>
    <scope>NUCLEOTIDE SEQUENCE</scope>
    <source>
        <strain evidence="8">PSN243</strain>
    </source>
</reference>
<feature type="transmembrane region" description="Helical" evidence="6">
    <location>
        <begin position="234"/>
        <end position="260"/>
    </location>
</feature>
<feature type="compositionally biased region" description="Polar residues" evidence="5">
    <location>
        <begin position="360"/>
        <end position="383"/>
    </location>
</feature>
<evidence type="ECO:0000256" key="1">
    <source>
        <dbReference type="ARBA" id="ARBA00004167"/>
    </source>
</evidence>
<dbReference type="Proteomes" id="UP001321760">
    <property type="component" value="Unassembled WGS sequence"/>
</dbReference>
<evidence type="ECO:0000313" key="9">
    <source>
        <dbReference type="Proteomes" id="UP001321760"/>
    </source>
</evidence>
<gene>
    <name evidence="8" type="ORF">QBC34DRAFT_161162</name>
</gene>
<keyword evidence="3 6" id="KW-1133">Transmembrane helix</keyword>
<keyword evidence="9" id="KW-1185">Reference proteome</keyword>
<keyword evidence="8" id="KW-0808">Transferase</keyword>
<evidence type="ECO:0000256" key="5">
    <source>
        <dbReference type="SAM" id="MobiDB-lite"/>
    </source>
</evidence>
<dbReference type="GO" id="GO:0016020">
    <property type="term" value="C:membrane"/>
    <property type="evidence" value="ECO:0007669"/>
    <property type="project" value="UniProtKB-SubCell"/>
</dbReference>
<evidence type="ECO:0000256" key="4">
    <source>
        <dbReference type="ARBA" id="ARBA00023136"/>
    </source>
</evidence>
<keyword evidence="2 6" id="KW-0812">Transmembrane</keyword>
<evidence type="ECO:0000313" key="8">
    <source>
        <dbReference type="EMBL" id="KAK4445837.1"/>
    </source>
</evidence>
<comment type="caution">
    <text evidence="8">The sequence shown here is derived from an EMBL/GenBank/DDBJ whole genome shotgun (WGS) entry which is preliminary data.</text>
</comment>
<keyword evidence="8" id="KW-0675">Receptor</keyword>
<dbReference type="GO" id="GO:0016301">
    <property type="term" value="F:kinase activity"/>
    <property type="evidence" value="ECO:0007669"/>
    <property type="project" value="UniProtKB-KW"/>
</dbReference>
<sequence length="418" mass="43461">MRSLCFASSFAVLLGAAAAFTPLERRQDERSWTPAKETGRSQERIGWSPKPTDAPIPPPRYGEMDLLKRQQFTLGTDTCGFVSGFSSAAVTCVRQSAYCTNDGAGNMDCCTGEYSLCTSSMFSSCLDYSASQAGLCSGRGPRTICCWAESPSCYTLVHSTTASPGRTFSILQCQAQGGLDTLLATPPNLAVTTSLSSRSSSSSTTSTSSSTTTTPGGGGGGGGQTNDSSSSTPVGAIVGGVIGGIAVIGLIVFLIFWLLIRNRRKENKPGLPPATAAAAAPPDMTHTPQSGFPSPGPYSQFPPGQGQLSPGQNPNDFKPFPDNAAMQNFQAGQGGYPPQNAQQSGYPSPGAGQYGGYPPNSGNPQSWGVSPGLNNQFPQQHQYGQYPAHPGQPGQMANELPVHYPLGSPGHRAELGQS</sequence>
<protein>
    <submittedName>
        <fullName evidence="8">Proline-rich receptor-like protein kinase PERK1</fullName>
    </submittedName>
</protein>
<keyword evidence="7" id="KW-0732">Signal</keyword>
<reference evidence="8" key="1">
    <citation type="journal article" date="2023" name="Mol. Phylogenet. Evol.">
        <title>Genome-scale phylogeny and comparative genomics of the fungal order Sordariales.</title>
        <authorList>
            <person name="Hensen N."/>
            <person name="Bonometti L."/>
            <person name="Westerberg I."/>
            <person name="Brannstrom I.O."/>
            <person name="Guillou S."/>
            <person name="Cros-Aarteil S."/>
            <person name="Calhoun S."/>
            <person name="Haridas S."/>
            <person name="Kuo A."/>
            <person name="Mondo S."/>
            <person name="Pangilinan J."/>
            <person name="Riley R."/>
            <person name="LaButti K."/>
            <person name="Andreopoulos B."/>
            <person name="Lipzen A."/>
            <person name="Chen C."/>
            <person name="Yan M."/>
            <person name="Daum C."/>
            <person name="Ng V."/>
            <person name="Clum A."/>
            <person name="Steindorff A."/>
            <person name="Ohm R.A."/>
            <person name="Martin F."/>
            <person name="Silar P."/>
            <person name="Natvig D.O."/>
            <person name="Lalanne C."/>
            <person name="Gautier V."/>
            <person name="Ament-Velasquez S.L."/>
            <person name="Kruys A."/>
            <person name="Hutchinson M.I."/>
            <person name="Powell A.J."/>
            <person name="Barry K."/>
            <person name="Miller A.N."/>
            <person name="Grigoriev I.V."/>
            <person name="Debuchy R."/>
            <person name="Gladieux P."/>
            <person name="Hiltunen Thoren M."/>
            <person name="Johannesson H."/>
        </authorList>
    </citation>
    <scope>NUCLEOTIDE SEQUENCE</scope>
    <source>
        <strain evidence="8">PSN243</strain>
    </source>
</reference>
<evidence type="ECO:0000256" key="7">
    <source>
        <dbReference type="SAM" id="SignalP"/>
    </source>
</evidence>
<accession>A0AAV9GF29</accession>
<dbReference type="PANTHER" id="PTHR15549:SF26">
    <property type="entry name" value="AXIAL BUDDING PATTERN PROTEIN 2-RELATED"/>
    <property type="match status" value="1"/>
</dbReference>
<keyword evidence="8" id="KW-0418">Kinase</keyword>
<evidence type="ECO:0000256" key="2">
    <source>
        <dbReference type="ARBA" id="ARBA00022692"/>
    </source>
</evidence>
<name>A0AAV9GF29_9PEZI</name>
<feature type="compositionally biased region" description="Polar residues" evidence="5">
    <location>
        <begin position="306"/>
        <end position="315"/>
    </location>
</feature>
<comment type="subcellular location">
    <subcellularLocation>
        <location evidence="1">Membrane</location>
        <topology evidence="1">Single-pass membrane protein</topology>
    </subcellularLocation>
</comment>
<proteinExistence type="predicted"/>
<dbReference type="InterPro" id="IPR051694">
    <property type="entry name" value="Immunoregulatory_rcpt-like"/>
</dbReference>
<dbReference type="AlphaFoldDB" id="A0AAV9GF29"/>
<dbReference type="PANTHER" id="PTHR15549">
    <property type="entry name" value="PAIRED IMMUNOGLOBULIN-LIKE TYPE 2 RECEPTOR"/>
    <property type="match status" value="1"/>
</dbReference>
<feature type="region of interest" description="Disordered" evidence="5">
    <location>
        <begin position="25"/>
        <end position="57"/>
    </location>
</feature>
<feature type="compositionally biased region" description="Basic and acidic residues" evidence="5">
    <location>
        <begin position="25"/>
        <end position="43"/>
    </location>
</feature>
<feature type="region of interest" description="Disordered" evidence="5">
    <location>
        <begin position="193"/>
        <end position="231"/>
    </location>
</feature>
<evidence type="ECO:0000256" key="3">
    <source>
        <dbReference type="ARBA" id="ARBA00022989"/>
    </source>
</evidence>
<organism evidence="8 9">
    <name type="scientific">Podospora aff. communis PSN243</name>
    <dbReference type="NCBI Taxonomy" id="3040156"/>
    <lineage>
        <taxon>Eukaryota</taxon>
        <taxon>Fungi</taxon>
        <taxon>Dikarya</taxon>
        <taxon>Ascomycota</taxon>
        <taxon>Pezizomycotina</taxon>
        <taxon>Sordariomycetes</taxon>
        <taxon>Sordariomycetidae</taxon>
        <taxon>Sordariales</taxon>
        <taxon>Podosporaceae</taxon>
        <taxon>Podospora</taxon>
    </lineage>
</organism>
<evidence type="ECO:0000256" key="6">
    <source>
        <dbReference type="SAM" id="Phobius"/>
    </source>
</evidence>